<evidence type="ECO:0000256" key="1">
    <source>
        <dbReference type="SAM" id="MobiDB-lite"/>
    </source>
</evidence>
<feature type="compositionally biased region" description="Basic and acidic residues" evidence="1">
    <location>
        <begin position="66"/>
        <end position="77"/>
    </location>
</feature>
<organism evidence="2">
    <name type="scientific">Drosophila melanogaster</name>
    <name type="common">Fruit fly</name>
    <dbReference type="NCBI Taxonomy" id="7227"/>
    <lineage>
        <taxon>Eukaryota</taxon>
        <taxon>Metazoa</taxon>
        <taxon>Ecdysozoa</taxon>
        <taxon>Arthropoda</taxon>
        <taxon>Hexapoda</taxon>
        <taxon>Insecta</taxon>
        <taxon>Pterygota</taxon>
        <taxon>Neoptera</taxon>
        <taxon>Endopterygota</taxon>
        <taxon>Diptera</taxon>
        <taxon>Brachycera</taxon>
        <taxon>Muscomorpha</taxon>
        <taxon>Ephydroidea</taxon>
        <taxon>Drosophilidae</taxon>
        <taxon>Drosophila</taxon>
        <taxon>Sophophora</taxon>
    </lineage>
</organism>
<dbReference type="EMBL" id="BK002589">
    <property type="protein sequence ID" value="DAA04095.1"/>
    <property type="molecule type" value="Genomic_DNA"/>
</dbReference>
<evidence type="ECO:0000313" key="2">
    <source>
        <dbReference type="EMBL" id="DAA04095.1"/>
    </source>
</evidence>
<feature type="region of interest" description="Disordered" evidence="1">
    <location>
        <begin position="63"/>
        <end position="86"/>
    </location>
</feature>
<gene>
    <name evidence="2" type="ORF">HDC14013</name>
</gene>
<sequence>MCDNLASQRAEGCSTIARNPSSPNRPISRYVTLWQIVAIPAKGAKMLELELQMSPLRQVMLNARSTGRDQKHQGKQDRQKRRERTETIAWNYRRHCAIVASRRIPHPSPSCGYTCHGPQEGAVVTINAFS</sequence>
<accession>Q6IJX7</accession>
<protein>
    <submittedName>
        <fullName evidence="2">HDC14013</fullName>
    </submittedName>
</protein>
<dbReference type="AlphaFoldDB" id="Q6IJX7"/>
<name>Q6IJX7_DROME</name>
<proteinExistence type="predicted"/>
<reference evidence="2" key="1">
    <citation type="journal article" date="2003" name="Genome Biol.">
        <title>An integrated gene annotation and transcriptional profiling approach towards the full gene content of the Drosophila genome.</title>
        <authorList>
            <person name="Hild M."/>
            <person name="Beckmann B."/>
            <person name="Haas S.A."/>
            <person name="Koch B."/>
            <person name="Solovyev V."/>
            <person name="Busold C."/>
            <person name="Fellenberg K."/>
            <person name="Boutros M."/>
            <person name="Vingron M."/>
            <person name="Sauer F."/>
            <person name="Hoheisel J.D."/>
            <person name="Paro R."/>
        </authorList>
    </citation>
    <scope>NUCLEOTIDE SEQUENCE</scope>
</reference>